<feature type="compositionally biased region" description="Polar residues" evidence="1">
    <location>
        <begin position="82"/>
        <end position="92"/>
    </location>
</feature>
<dbReference type="AlphaFoldDB" id="A0A183VCF8"/>
<feature type="compositionally biased region" description="Basic and acidic residues" evidence="1">
    <location>
        <begin position="26"/>
        <end position="36"/>
    </location>
</feature>
<dbReference type="WBParaSite" id="TCNE_0001843201-mRNA-1">
    <property type="protein sequence ID" value="TCNE_0001843201-mRNA-1"/>
    <property type="gene ID" value="TCNE_0001843201"/>
</dbReference>
<feature type="compositionally biased region" description="Polar residues" evidence="1">
    <location>
        <begin position="46"/>
        <end position="60"/>
    </location>
</feature>
<name>A0A183VCF8_TOXCA</name>
<sequence length="301" mass="33169">MLPDGVSRAQELTEDMSLDLSSDALSEGKKDTEEGNRTPLAEQSDRSFSQPNFSSLSVAETSKLERVSSTNAATKTGIAIPANSSNPSQTSSEKPKFELFPNGDEGSEVTKEAKTGAKGSQKVASVIEDSQPVLDKTPPVPPRSCDSMLLEVYWRKCNGVDLDAPTSAHVYAMNNHGNIKSAVVLDGLYSVSETITSIHSIYWKDDEMEIRRGTWFLAESLQPINPEMADPIEKHHLNVFRLQTIPETPVFSEKESSKKPFTSLGVVLGNPKKYNAQKSYTIILHSWFSCSVHHSCRSCEW</sequence>
<evidence type="ECO:0000256" key="1">
    <source>
        <dbReference type="SAM" id="MobiDB-lite"/>
    </source>
</evidence>
<dbReference type="EMBL" id="UYWY01025518">
    <property type="protein sequence ID" value="VDM49749.1"/>
    <property type="molecule type" value="Genomic_DNA"/>
</dbReference>
<evidence type="ECO:0000313" key="4">
    <source>
        <dbReference type="WBParaSite" id="TCNE_0001843201-mRNA-1"/>
    </source>
</evidence>
<gene>
    <name evidence="2" type="ORF">TCNE_LOCUS18428</name>
</gene>
<organism evidence="3 4">
    <name type="scientific">Toxocara canis</name>
    <name type="common">Canine roundworm</name>
    <dbReference type="NCBI Taxonomy" id="6265"/>
    <lineage>
        <taxon>Eukaryota</taxon>
        <taxon>Metazoa</taxon>
        <taxon>Ecdysozoa</taxon>
        <taxon>Nematoda</taxon>
        <taxon>Chromadorea</taxon>
        <taxon>Rhabditida</taxon>
        <taxon>Spirurina</taxon>
        <taxon>Ascaridomorpha</taxon>
        <taxon>Ascaridoidea</taxon>
        <taxon>Toxocaridae</taxon>
        <taxon>Toxocara</taxon>
    </lineage>
</organism>
<keyword evidence="3" id="KW-1185">Reference proteome</keyword>
<reference evidence="2 3" key="2">
    <citation type="submission" date="2018-11" db="EMBL/GenBank/DDBJ databases">
        <authorList>
            <consortium name="Pathogen Informatics"/>
        </authorList>
    </citation>
    <scope>NUCLEOTIDE SEQUENCE [LARGE SCALE GENOMIC DNA]</scope>
</reference>
<evidence type="ECO:0000313" key="3">
    <source>
        <dbReference type="Proteomes" id="UP000050794"/>
    </source>
</evidence>
<accession>A0A183VCF8</accession>
<evidence type="ECO:0000313" key="2">
    <source>
        <dbReference type="EMBL" id="VDM49749.1"/>
    </source>
</evidence>
<reference evidence="4" key="1">
    <citation type="submission" date="2016-06" db="UniProtKB">
        <authorList>
            <consortium name="WormBaseParasite"/>
        </authorList>
    </citation>
    <scope>IDENTIFICATION</scope>
</reference>
<proteinExistence type="predicted"/>
<protein>
    <submittedName>
        <fullName evidence="4">Pecanex-like protein</fullName>
    </submittedName>
</protein>
<feature type="region of interest" description="Disordered" evidence="1">
    <location>
        <begin position="1"/>
        <end position="140"/>
    </location>
</feature>
<dbReference type="Proteomes" id="UP000050794">
    <property type="component" value="Unassembled WGS sequence"/>
</dbReference>